<dbReference type="Pfam" id="PF12023">
    <property type="entry name" value="DUF3511"/>
    <property type="match status" value="1"/>
</dbReference>
<evidence type="ECO:0000313" key="3">
    <source>
        <dbReference type="Proteomes" id="UP000006727"/>
    </source>
</evidence>
<dbReference type="InterPro" id="IPR021899">
    <property type="entry name" value="DUF3511"/>
</dbReference>
<dbReference type="EMBL" id="ABEU02000002">
    <property type="status" value="NOT_ANNOTATED_CDS"/>
    <property type="molecule type" value="Genomic_DNA"/>
</dbReference>
<organism evidence="2 3">
    <name type="scientific">Physcomitrium patens</name>
    <name type="common">Spreading-leaved earth moss</name>
    <name type="synonym">Physcomitrella patens</name>
    <dbReference type="NCBI Taxonomy" id="3218"/>
    <lineage>
        <taxon>Eukaryota</taxon>
        <taxon>Viridiplantae</taxon>
        <taxon>Streptophyta</taxon>
        <taxon>Embryophyta</taxon>
        <taxon>Bryophyta</taxon>
        <taxon>Bryophytina</taxon>
        <taxon>Bryopsida</taxon>
        <taxon>Funariidae</taxon>
        <taxon>Funariales</taxon>
        <taxon>Funariaceae</taxon>
        <taxon>Physcomitrium</taxon>
    </lineage>
</organism>
<proteinExistence type="predicted"/>
<accession>A0A7I4D6D3</accession>
<dbReference type="AlphaFoldDB" id="A0A7I4D6D3"/>
<dbReference type="Proteomes" id="UP000006727">
    <property type="component" value="Chromosome 2"/>
</dbReference>
<reference evidence="2 3" key="2">
    <citation type="journal article" date="2018" name="Plant J.">
        <title>The Physcomitrella patens chromosome-scale assembly reveals moss genome structure and evolution.</title>
        <authorList>
            <person name="Lang D."/>
            <person name="Ullrich K.K."/>
            <person name="Murat F."/>
            <person name="Fuchs J."/>
            <person name="Jenkins J."/>
            <person name="Haas F.B."/>
            <person name="Piednoel M."/>
            <person name="Gundlach H."/>
            <person name="Van Bel M."/>
            <person name="Meyberg R."/>
            <person name="Vives C."/>
            <person name="Morata J."/>
            <person name="Symeonidi A."/>
            <person name="Hiss M."/>
            <person name="Muchero W."/>
            <person name="Kamisugi Y."/>
            <person name="Saleh O."/>
            <person name="Blanc G."/>
            <person name="Decker E.L."/>
            <person name="van Gessel N."/>
            <person name="Grimwood J."/>
            <person name="Hayes R.D."/>
            <person name="Graham S.W."/>
            <person name="Gunter L.E."/>
            <person name="McDaniel S.F."/>
            <person name="Hoernstein S.N.W."/>
            <person name="Larsson A."/>
            <person name="Li F.W."/>
            <person name="Perroud P.F."/>
            <person name="Phillips J."/>
            <person name="Ranjan P."/>
            <person name="Rokshar D.S."/>
            <person name="Rothfels C.J."/>
            <person name="Schneider L."/>
            <person name="Shu S."/>
            <person name="Stevenson D.W."/>
            <person name="Thummler F."/>
            <person name="Tillich M."/>
            <person name="Villarreal Aguilar J.C."/>
            <person name="Widiez T."/>
            <person name="Wong G.K."/>
            <person name="Wymore A."/>
            <person name="Zhang Y."/>
            <person name="Zimmer A.D."/>
            <person name="Quatrano R.S."/>
            <person name="Mayer K.F.X."/>
            <person name="Goodstein D."/>
            <person name="Casacuberta J.M."/>
            <person name="Vandepoele K."/>
            <person name="Reski R."/>
            <person name="Cuming A.C."/>
            <person name="Tuskan G.A."/>
            <person name="Maumus F."/>
            <person name="Salse J."/>
            <person name="Schmutz J."/>
            <person name="Rensing S.A."/>
        </authorList>
    </citation>
    <scope>NUCLEOTIDE SEQUENCE [LARGE SCALE GENOMIC DNA]</scope>
    <source>
        <strain evidence="2 3">cv. Gransden 2004</strain>
    </source>
</reference>
<dbReference type="InParanoid" id="A0A7I4D6D3"/>
<reference evidence="2" key="3">
    <citation type="submission" date="2020-12" db="UniProtKB">
        <authorList>
            <consortium name="EnsemblPlants"/>
        </authorList>
    </citation>
    <scope>IDENTIFICATION</scope>
</reference>
<protein>
    <submittedName>
        <fullName evidence="2">Uncharacterized protein</fullName>
    </submittedName>
</protein>
<evidence type="ECO:0000256" key="1">
    <source>
        <dbReference type="SAM" id="MobiDB-lite"/>
    </source>
</evidence>
<name>A0A7I4D6D3_PHYPA</name>
<reference evidence="2 3" key="1">
    <citation type="journal article" date="2008" name="Science">
        <title>The Physcomitrella genome reveals evolutionary insights into the conquest of land by plants.</title>
        <authorList>
            <person name="Rensing S."/>
            <person name="Lang D."/>
            <person name="Zimmer A."/>
            <person name="Terry A."/>
            <person name="Salamov A."/>
            <person name="Shapiro H."/>
            <person name="Nishiyama T."/>
            <person name="Perroud P.-F."/>
            <person name="Lindquist E."/>
            <person name="Kamisugi Y."/>
            <person name="Tanahashi T."/>
            <person name="Sakakibara K."/>
            <person name="Fujita T."/>
            <person name="Oishi K."/>
            <person name="Shin-I T."/>
            <person name="Kuroki Y."/>
            <person name="Toyoda A."/>
            <person name="Suzuki Y."/>
            <person name="Hashimoto A."/>
            <person name="Yamaguchi K."/>
            <person name="Sugano A."/>
            <person name="Kohara Y."/>
            <person name="Fujiyama A."/>
            <person name="Anterola A."/>
            <person name="Aoki S."/>
            <person name="Ashton N."/>
            <person name="Barbazuk W.B."/>
            <person name="Barker E."/>
            <person name="Bennetzen J."/>
            <person name="Bezanilla M."/>
            <person name="Blankenship R."/>
            <person name="Cho S.H."/>
            <person name="Dutcher S."/>
            <person name="Estelle M."/>
            <person name="Fawcett J.A."/>
            <person name="Gundlach H."/>
            <person name="Hanada K."/>
            <person name="Heyl A."/>
            <person name="Hicks K.A."/>
            <person name="Hugh J."/>
            <person name="Lohr M."/>
            <person name="Mayer K."/>
            <person name="Melkozernov A."/>
            <person name="Murata T."/>
            <person name="Nelson D."/>
            <person name="Pils B."/>
            <person name="Prigge M."/>
            <person name="Reiss B."/>
            <person name="Renner T."/>
            <person name="Rombauts S."/>
            <person name="Rushton P."/>
            <person name="Sanderfoot A."/>
            <person name="Schween G."/>
            <person name="Shiu S.-H."/>
            <person name="Stueber K."/>
            <person name="Theodoulou F.L."/>
            <person name="Tu H."/>
            <person name="Van de Peer Y."/>
            <person name="Verrier P.J."/>
            <person name="Waters E."/>
            <person name="Wood A."/>
            <person name="Yang L."/>
            <person name="Cove D."/>
            <person name="Cuming A."/>
            <person name="Hasebe M."/>
            <person name="Lucas S."/>
            <person name="Mishler D.B."/>
            <person name="Reski R."/>
            <person name="Grigoriev I."/>
            <person name="Quatrano R.S."/>
            <person name="Boore J.L."/>
        </authorList>
    </citation>
    <scope>NUCLEOTIDE SEQUENCE [LARGE SCALE GENOMIC DNA]</scope>
    <source>
        <strain evidence="2 3">cv. Gransden 2004</strain>
    </source>
</reference>
<evidence type="ECO:0000313" key="2">
    <source>
        <dbReference type="EnsemblPlants" id="Pp3c2_8840V3.2"/>
    </source>
</evidence>
<dbReference type="PANTHER" id="PTHR33193">
    <property type="entry name" value="DOMAIN PROTEIN, PUTATIVE (DUF3511)-RELATED"/>
    <property type="match status" value="1"/>
</dbReference>
<dbReference type="PANTHER" id="PTHR33193:SF13">
    <property type="entry name" value="EXPRESSED PROTEIN"/>
    <property type="match status" value="1"/>
</dbReference>
<sequence>MAVGHHNGVCRHGDNTDLSNASRTKSTKMARGSWLQTDAEMRRKKRVAKYKVFTVEGKMKETVRNGCRWIKNKYLEVRVGETWDGQTGIESRSCNLSTLDTQLVASSMKHSQWHILAAVLRVNSFVDGTAHHRQAQDANTVCQICH</sequence>
<keyword evidence="3" id="KW-1185">Reference proteome</keyword>
<feature type="region of interest" description="Disordered" evidence="1">
    <location>
        <begin position="1"/>
        <end position="33"/>
    </location>
</feature>
<dbReference type="Gramene" id="Pp3c2_8840V3.2">
    <property type="protein sequence ID" value="Pp3c2_8840V3.2"/>
    <property type="gene ID" value="Pp3c2_8840"/>
</dbReference>
<dbReference type="EnsemblPlants" id="Pp3c2_8840V3.2">
    <property type="protein sequence ID" value="Pp3c2_8840V3.2"/>
    <property type="gene ID" value="Pp3c2_8840"/>
</dbReference>